<reference evidence="2" key="1">
    <citation type="submission" date="2021-02" db="EMBL/GenBank/DDBJ databases">
        <authorList>
            <person name="Nowell W R."/>
        </authorList>
    </citation>
    <scope>NUCLEOTIDE SEQUENCE</scope>
</reference>
<protein>
    <submittedName>
        <fullName evidence="2">Uncharacterized protein</fullName>
    </submittedName>
</protein>
<dbReference type="Proteomes" id="UP000663889">
    <property type="component" value="Unassembled WGS sequence"/>
</dbReference>
<dbReference type="EMBL" id="CAJNOU010001460">
    <property type="protein sequence ID" value="CAF1207645.1"/>
    <property type="molecule type" value="Genomic_DNA"/>
</dbReference>
<name>A0A814WZU8_9BILA</name>
<gene>
    <name evidence="2" type="ORF">SEV965_LOCUS21494</name>
</gene>
<keyword evidence="1" id="KW-1133">Transmembrane helix</keyword>
<evidence type="ECO:0000313" key="2">
    <source>
        <dbReference type="EMBL" id="CAF1207645.1"/>
    </source>
</evidence>
<dbReference type="AlphaFoldDB" id="A0A814WZU8"/>
<keyword evidence="1" id="KW-0812">Transmembrane</keyword>
<evidence type="ECO:0000256" key="1">
    <source>
        <dbReference type="SAM" id="Phobius"/>
    </source>
</evidence>
<sequence>MTSIIGNDRHLFIRKILAGLILAAIACAVISGFVIAMILSDRSQETTIVLQLPATIVLNRFIESYELPLFYNALDIMDIIVIDMKKLLNTTFEDKFVNLIVTYFSPTPNITKTTTIQTSFQIIDSTTENIITKSNTHKFNDIESRDPTTTNTIFKSSEIDYIENQNNQTTSIISNNSISRCNITNNTTGQSSIISLKMFLYFQIKNSETISIPEIIDTFQNLKPSIAVVNRCKESSSKTGSFNQMLSTIASSTQCFKNTLIPNLSQLKCVPMLESDINQAGLSYVNHDRILKLLINHKNPMIEMMNEQSRYIRKWFLFIAVFALCLNILLVFTVK</sequence>
<comment type="caution">
    <text evidence="2">The sequence shown here is derived from an EMBL/GenBank/DDBJ whole genome shotgun (WGS) entry which is preliminary data.</text>
</comment>
<keyword evidence="1" id="KW-0472">Membrane</keyword>
<feature type="transmembrane region" description="Helical" evidence="1">
    <location>
        <begin position="315"/>
        <end position="334"/>
    </location>
</feature>
<proteinExistence type="predicted"/>
<organism evidence="2 3">
    <name type="scientific">Rotaria sordida</name>
    <dbReference type="NCBI Taxonomy" id="392033"/>
    <lineage>
        <taxon>Eukaryota</taxon>
        <taxon>Metazoa</taxon>
        <taxon>Spiralia</taxon>
        <taxon>Gnathifera</taxon>
        <taxon>Rotifera</taxon>
        <taxon>Eurotatoria</taxon>
        <taxon>Bdelloidea</taxon>
        <taxon>Philodinida</taxon>
        <taxon>Philodinidae</taxon>
        <taxon>Rotaria</taxon>
    </lineage>
</organism>
<accession>A0A814WZU8</accession>
<feature type="transmembrane region" description="Helical" evidence="1">
    <location>
        <begin position="16"/>
        <end position="39"/>
    </location>
</feature>
<evidence type="ECO:0000313" key="3">
    <source>
        <dbReference type="Proteomes" id="UP000663889"/>
    </source>
</evidence>